<feature type="compositionally biased region" description="Acidic residues" evidence="1">
    <location>
        <begin position="212"/>
        <end position="221"/>
    </location>
</feature>
<accession>A0A8D8X7Y9</accession>
<feature type="region of interest" description="Disordered" evidence="1">
    <location>
        <begin position="17"/>
        <end position="101"/>
    </location>
</feature>
<dbReference type="InterPro" id="IPR000061">
    <property type="entry name" value="Surp"/>
</dbReference>
<feature type="compositionally biased region" description="Basic residues" evidence="1">
    <location>
        <begin position="369"/>
        <end position="394"/>
    </location>
</feature>
<feature type="compositionally biased region" description="Pro residues" evidence="1">
    <location>
        <begin position="223"/>
        <end position="232"/>
    </location>
</feature>
<dbReference type="PANTHER" id="PTHR13161:SF15">
    <property type="entry name" value="SPLICING FACTOR, SUPPRESSOR OF WHITE-APRICOT HOMOLOG"/>
    <property type="match status" value="1"/>
</dbReference>
<name>A0A8D8X7Y9_9HEMI</name>
<dbReference type="EMBL" id="HBUF01271017">
    <property type="protein sequence ID" value="CAG6685159.1"/>
    <property type="molecule type" value="Transcribed_RNA"/>
</dbReference>
<feature type="region of interest" description="Disordered" evidence="1">
    <location>
        <begin position="174"/>
        <end position="266"/>
    </location>
</feature>
<feature type="compositionally biased region" description="Polar residues" evidence="1">
    <location>
        <begin position="254"/>
        <end position="266"/>
    </location>
</feature>
<protein>
    <recommendedName>
        <fullName evidence="2">SURP motif domain-containing protein</fullName>
    </recommendedName>
</protein>
<feature type="compositionally biased region" description="Acidic residues" evidence="1">
    <location>
        <begin position="74"/>
        <end position="83"/>
    </location>
</feature>
<feature type="compositionally biased region" description="Basic residues" evidence="1">
    <location>
        <begin position="408"/>
        <end position="421"/>
    </location>
</feature>
<feature type="domain" description="SURP motif" evidence="2">
    <location>
        <begin position="123"/>
        <end position="163"/>
    </location>
</feature>
<evidence type="ECO:0000259" key="2">
    <source>
        <dbReference type="PROSITE" id="PS50128"/>
    </source>
</evidence>
<dbReference type="PROSITE" id="PS50128">
    <property type="entry name" value="SURP"/>
    <property type="match status" value="1"/>
</dbReference>
<dbReference type="Gene3D" id="1.10.10.790">
    <property type="entry name" value="Surp module"/>
    <property type="match status" value="1"/>
</dbReference>
<dbReference type="InterPro" id="IPR040397">
    <property type="entry name" value="SWAP"/>
</dbReference>
<feature type="compositionally biased region" description="Low complexity" evidence="1">
    <location>
        <begin position="24"/>
        <end position="43"/>
    </location>
</feature>
<dbReference type="SUPFAM" id="SSF109905">
    <property type="entry name" value="Surp module (SWAP domain)"/>
    <property type="match status" value="1"/>
</dbReference>
<dbReference type="AlphaFoldDB" id="A0A8D8X7Y9"/>
<sequence length="510" mass="56195">MLINKIREKQTILPLLGLGDKDTSSQSSSSNNSRSNSPVVVNNETPVQPETKAMVAEPTVPVVSTAEYYNPEDVGSDSDQDNDDGLKKGPGEVQGSEVCVPGDGSAVKGSEVIIPADPELKKIIDKLVVYVDKNGRDFEIVVKRKCDPRFSFLEPGDAHNPYYEQELAKLLPNTNNVPESEDKAQKQSGGVLRFSIKKPAKAPTVLDRPALEQEDQEEESDSPPTPPPPPLISTPTPLVEDSVQHTEETPGLDSITSNGNTSLSVLNNNSISESVTTPVAPAPPVISVEYNADEDKKKVERKRRAEMFLRRLQQINTGPPAPPHVINVPDSSDDQAEPPPPPDLKAKLKALRTRSQSPSTLVKAPPPPRIRRKHHHKSSSSYHKRKSRSHSRSSSRRDSSSGSEDKTNHKRKKHSSRHKHRDLSLTPSPKRRKKDSKSVKKHAKKKSSRNRSSSPESKKSKKSSHHHHKRKKSSETNSKSHSSVVKSGKKKIRAKSRSRSEPSSESSESD</sequence>
<feature type="compositionally biased region" description="Basic and acidic residues" evidence="1">
    <location>
        <begin position="395"/>
        <end position="407"/>
    </location>
</feature>
<feature type="compositionally biased region" description="Basic residues" evidence="1">
    <location>
        <begin position="429"/>
        <end position="449"/>
    </location>
</feature>
<feature type="region of interest" description="Disordered" evidence="1">
    <location>
        <begin position="310"/>
        <end position="510"/>
    </location>
</feature>
<feature type="compositionally biased region" description="Basic residues" evidence="1">
    <location>
        <begin position="487"/>
        <end position="497"/>
    </location>
</feature>
<feature type="compositionally biased region" description="Low complexity" evidence="1">
    <location>
        <begin position="475"/>
        <end position="486"/>
    </location>
</feature>
<reference evidence="3" key="1">
    <citation type="submission" date="2021-05" db="EMBL/GenBank/DDBJ databases">
        <authorList>
            <person name="Alioto T."/>
            <person name="Alioto T."/>
            <person name="Gomez Garrido J."/>
        </authorList>
    </citation>
    <scope>NUCLEOTIDE SEQUENCE</scope>
</reference>
<dbReference type="GO" id="GO:0000395">
    <property type="term" value="P:mRNA 5'-splice site recognition"/>
    <property type="evidence" value="ECO:0007669"/>
    <property type="project" value="TreeGrafter"/>
</dbReference>
<dbReference type="Pfam" id="PF01805">
    <property type="entry name" value="Surp"/>
    <property type="match status" value="1"/>
</dbReference>
<dbReference type="SMART" id="SM00648">
    <property type="entry name" value="SWAP"/>
    <property type="match status" value="1"/>
</dbReference>
<dbReference type="GO" id="GO:0003723">
    <property type="term" value="F:RNA binding"/>
    <property type="evidence" value="ECO:0007669"/>
    <property type="project" value="InterPro"/>
</dbReference>
<evidence type="ECO:0000313" key="3">
    <source>
        <dbReference type="EMBL" id="CAG6685159.1"/>
    </source>
</evidence>
<feature type="compositionally biased region" description="Low complexity" evidence="1">
    <location>
        <begin position="501"/>
        <end position="510"/>
    </location>
</feature>
<organism evidence="3">
    <name type="scientific">Cacopsylla melanoneura</name>
    <dbReference type="NCBI Taxonomy" id="428564"/>
    <lineage>
        <taxon>Eukaryota</taxon>
        <taxon>Metazoa</taxon>
        <taxon>Ecdysozoa</taxon>
        <taxon>Arthropoda</taxon>
        <taxon>Hexapoda</taxon>
        <taxon>Insecta</taxon>
        <taxon>Pterygota</taxon>
        <taxon>Neoptera</taxon>
        <taxon>Paraneoptera</taxon>
        <taxon>Hemiptera</taxon>
        <taxon>Sternorrhyncha</taxon>
        <taxon>Psylloidea</taxon>
        <taxon>Psyllidae</taxon>
        <taxon>Psyllinae</taxon>
        <taxon>Cacopsylla</taxon>
    </lineage>
</organism>
<dbReference type="InterPro" id="IPR035967">
    <property type="entry name" value="SWAP/Surp_sf"/>
</dbReference>
<proteinExistence type="predicted"/>
<feature type="compositionally biased region" description="Basic residues" evidence="1">
    <location>
        <begin position="459"/>
        <end position="472"/>
    </location>
</feature>
<dbReference type="PANTHER" id="PTHR13161">
    <property type="entry name" value="SPLICING FACTOR SUPPRESSOR OF WHITE APRICOT"/>
    <property type="match status" value="1"/>
</dbReference>
<evidence type="ECO:0000256" key="1">
    <source>
        <dbReference type="SAM" id="MobiDB-lite"/>
    </source>
</evidence>